<comment type="caution">
    <text evidence="1">The sequence shown here is derived from an EMBL/GenBank/DDBJ whole genome shotgun (WGS) entry which is preliminary data.</text>
</comment>
<dbReference type="RefSeq" id="WP_168630896.1">
    <property type="nucleotide sequence ID" value="NZ_BONL01000011.1"/>
</dbReference>
<reference evidence="1 2" key="1">
    <citation type="submission" date="2020-04" db="EMBL/GenBank/DDBJ databases">
        <title>MicrobeNet Type strains.</title>
        <authorList>
            <person name="Nicholson A.C."/>
        </authorList>
    </citation>
    <scope>NUCLEOTIDE SEQUENCE [LARGE SCALE GENOMIC DNA]</scope>
    <source>
        <strain evidence="1 2">ATCC BAA-788</strain>
    </source>
</reference>
<dbReference type="InterPro" id="IPR012550">
    <property type="entry name" value="DUF1706"/>
</dbReference>
<dbReference type="Gene3D" id="1.20.120.450">
    <property type="entry name" value="dinb family like domain"/>
    <property type="match status" value="1"/>
</dbReference>
<gene>
    <name evidence="1" type="ORF">HGA03_13945</name>
</gene>
<dbReference type="Pfam" id="PF08020">
    <property type="entry name" value="DUF1706"/>
    <property type="match status" value="1"/>
</dbReference>
<protein>
    <submittedName>
        <fullName evidence="1">ClbS/DfsB family four-helix bundle protein</fullName>
    </submittedName>
</protein>
<dbReference type="AlphaFoldDB" id="A0A7X6R037"/>
<proteinExistence type="predicted"/>
<dbReference type="EMBL" id="JAAXOX010000008">
    <property type="protein sequence ID" value="NKY23767.1"/>
    <property type="molecule type" value="Genomic_DNA"/>
</dbReference>
<dbReference type="PANTHER" id="PTHR40658:SF4">
    <property type="entry name" value="HYPOTHETICAL CYTOSOLIC PROTEIN"/>
    <property type="match status" value="1"/>
</dbReference>
<dbReference type="InterPro" id="IPR034660">
    <property type="entry name" value="DinB/YfiT-like"/>
</dbReference>
<accession>A0A7X6R037</accession>
<name>A0A7X6R037_9CELL</name>
<dbReference type="PANTHER" id="PTHR40658">
    <property type="match status" value="1"/>
</dbReference>
<evidence type="ECO:0000313" key="2">
    <source>
        <dbReference type="Proteomes" id="UP000581206"/>
    </source>
</evidence>
<evidence type="ECO:0000313" key="1">
    <source>
        <dbReference type="EMBL" id="NKY23767.1"/>
    </source>
</evidence>
<keyword evidence="2" id="KW-1185">Reference proteome</keyword>
<organism evidence="1 2">
    <name type="scientific">Cellulomonas denverensis</name>
    <dbReference type="NCBI Taxonomy" id="264297"/>
    <lineage>
        <taxon>Bacteria</taxon>
        <taxon>Bacillati</taxon>
        <taxon>Actinomycetota</taxon>
        <taxon>Actinomycetes</taxon>
        <taxon>Micrococcales</taxon>
        <taxon>Cellulomonadaceae</taxon>
        <taxon>Cellulomonas</taxon>
    </lineage>
</organism>
<sequence>MPRPTTKTELIAATRDRWAALWQTIDTIPGGPEALVLDFGGDPKLTEAHWSRDTDLHDVLVHLHAWHRLALDWVAANLGGDPRPFLPPPYTWANYGELNAAIRTAHRDSSYREAADQARASHAELLALAESFSEQELFEKKHFPWTGSTHLASYLISASPSHSDWAIKKIRRALRGR</sequence>
<dbReference type="Proteomes" id="UP000581206">
    <property type="component" value="Unassembled WGS sequence"/>
</dbReference>